<reference evidence="2" key="1">
    <citation type="submission" date="2020-10" db="EMBL/GenBank/DDBJ databases">
        <authorList>
            <person name="Gilroy R."/>
        </authorList>
    </citation>
    <scope>NUCLEOTIDE SEQUENCE</scope>
    <source>
        <strain evidence="2">ChiSxjej1B13-7041</strain>
    </source>
</reference>
<sequence>MSVVIVGGNERMVCQYETICRELGHTAKVFAKEKGGWKKQLGCPDLVVLFTSTVSHKMVNNALQEAKRNRIPVTRVRSSSASALKMALSTYQAG</sequence>
<evidence type="ECO:0000313" key="2">
    <source>
        <dbReference type="EMBL" id="HIR93262.1"/>
    </source>
</evidence>
<comment type="caution">
    <text evidence="2">The sequence shown here is derived from an EMBL/GenBank/DDBJ whole genome shotgun (WGS) entry which is preliminary data.</text>
</comment>
<dbReference type="EMBL" id="DVHU01000066">
    <property type="protein sequence ID" value="HIR93262.1"/>
    <property type="molecule type" value="Genomic_DNA"/>
</dbReference>
<dbReference type="AlphaFoldDB" id="A0A9D1EKD0"/>
<reference evidence="2" key="2">
    <citation type="journal article" date="2021" name="PeerJ">
        <title>Extensive microbial diversity within the chicken gut microbiome revealed by metagenomics and culture.</title>
        <authorList>
            <person name="Gilroy R."/>
            <person name="Ravi A."/>
            <person name="Getino M."/>
            <person name="Pursley I."/>
            <person name="Horton D.L."/>
            <person name="Alikhan N.F."/>
            <person name="Baker D."/>
            <person name="Gharbi K."/>
            <person name="Hall N."/>
            <person name="Watson M."/>
            <person name="Adriaenssens E.M."/>
            <person name="Foster-Nyarko E."/>
            <person name="Jarju S."/>
            <person name="Secka A."/>
            <person name="Antonio M."/>
            <person name="Oren A."/>
            <person name="Chaudhuri R.R."/>
            <person name="La Ragione R."/>
            <person name="Hildebrand F."/>
            <person name="Pallen M.J."/>
        </authorList>
    </citation>
    <scope>NUCLEOTIDE SEQUENCE</scope>
    <source>
        <strain evidence="2">ChiSxjej1B13-7041</strain>
    </source>
</reference>
<dbReference type="Pfam" id="PF10087">
    <property type="entry name" value="DUF2325"/>
    <property type="match status" value="1"/>
</dbReference>
<gene>
    <name evidence="2" type="ORF">IAB98_07595</name>
</gene>
<organism evidence="2 3">
    <name type="scientific">Candidatus Egerieimonas intestinavium</name>
    <dbReference type="NCBI Taxonomy" id="2840777"/>
    <lineage>
        <taxon>Bacteria</taxon>
        <taxon>Bacillati</taxon>
        <taxon>Bacillota</taxon>
        <taxon>Clostridia</taxon>
        <taxon>Lachnospirales</taxon>
        <taxon>Lachnospiraceae</taxon>
        <taxon>Lachnospiraceae incertae sedis</taxon>
        <taxon>Candidatus Egerieimonas</taxon>
    </lineage>
</organism>
<evidence type="ECO:0000256" key="1">
    <source>
        <dbReference type="ARBA" id="ARBA00007189"/>
    </source>
</evidence>
<proteinExistence type="inferred from homology"/>
<name>A0A9D1EKD0_9FIRM</name>
<dbReference type="Proteomes" id="UP000886841">
    <property type="component" value="Unassembled WGS sequence"/>
</dbReference>
<accession>A0A9D1EKD0</accession>
<protein>
    <submittedName>
        <fullName evidence="2">DUF2325 domain-containing protein</fullName>
    </submittedName>
</protein>
<dbReference type="InterPro" id="IPR016772">
    <property type="entry name" value="UCP020408"/>
</dbReference>
<comment type="similarity">
    <text evidence="1">Belongs to the UPF0751 family.</text>
</comment>
<evidence type="ECO:0000313" key="3">
    <source>
        <dbReference type="Proteomes" id="UP000886841"/>
    </source>
</evidence>